<feature type="transmembrane region" description="Helical" evidence="2">
    <location>
        <begin position="320"/>
        <end position="341"/>
    </location>
</feature>
<dbReference type="RefSeq" id="XP_043044276.1">
    <property type="nucleotide sequence ID" value="XM_043185427.1"/>
</dbReference>
<feature type="region of interest" description="Disordered" evidence="1">
    <location>
        <begin position="1"/>
        <end position="110"/>
    </location>
</feature>
<dbReference type="OrthoDB" id="5961at2759"/>
<feature type="compositionally biased region" description="Pro residues" evidence="1">
    <location>
        <begin position="77"/>
        <end position="91"/>
    </location>
</feature>
<dbReference type="PANTHER" id="PTHR28136:SF1">
    <property type="entry name" value="NUCLEUS EXPORT PROTEIN BRL1"/>
    <property type="match status" value="1"/>
</dbReference>
<feature type="domain" description="Brl1/Brr6" evidence="3">
    <location>
        <begin position="211"/>
        <end position="342"/>
    </location>
</feature>
<feature type="compositionally biased region" description="Basic and acidic residues" evidence="1">
    <location>
        <begin position="389"/>
        <end position="399"/>
    </location>
</feature>
<feature type="transmembrane region" description="Helical" evidence="2">
    <location>
        <begin position="217"/>
        <end position="236"/>
    </location>
</feature>
<gene>
    <name evidence="4" type="ORF">BT62DRAFT_928057</name>
</gene>
<comment type="caution">
    <text evidence="4">The sequence shown here is derived from an EMBL/GenBank/DDBJ whole genome shotgun (WGS) entry which is preliminary data.</text>
</comment>
<proteinExistence type="predicted"/>
<dbReference type="Pfam" id="PF10104">
    <property type="entry name" value="Brr6_like_C_C"/>
    <property type="match status" value="1"/>
</dbReference>
<feature type="region of interest" description="Disordered" evidence="1">
    <location>
        <begin position="144"/>
        <end position="183"/>
    </location>
</feature>
<dbReference type="InterPro" id="IPR040202">
    <property type="entry name" value="Brl1/Brr6"/>
</dbReference>
<dbReference type="AlphaFoldDB" id="A0A9P7W3S8"/>
<organism evidence="4 5">
    <name type="scientific">Guyanagaster necrorhizus</name>
    <dbReference type="NCBI Taxonomy" id="856835"/>
    <lineage>
        <taxon>Eukaryota</taxon>
        <taxon>Fungi</taxon>
        <taxon>Dikarya</taxon>
        <taxon>Basidiomycota</taxon>
        <taxon>Agaricomycotina</taxon>
        <taxon>Agaricomycetes</taxon>
        <taxon>Agaricomycetidae</taxon>
        <taxon>Agaricales</taxon>
        <taxon>Marasmiineae</taxon>
        <taxon>Physalacriaceae</taxon>
        <taxon>Guyanagaster</taxon>
    </lineage>
</organism>
<dbReference type="SMART" id="SM01042">
    <property type="entry name" value="Brr6_like_C_C"/>
    <property type="match status" value="1"/>
</dbReference>
<dbReference type="GO" id="GO:0006998">
    <property type="term" value="P:nuclear envelope organization"/>
    <property type="evidence" value="ECO:0007669"/>
    <property type="project" value="InterPro"/>
</dbReference>
<sequence>MDSRIFKPQRSTEAPMDFQFTSRPSSNVKPAWASGAGDEDPSTPKKRTHDDSTLTVPSTPTFGFNQNVPFIFQTPSRQPPQPYPWAPPPNFSPAKAFPQPVPSEEDVRDIDMSELSPPKWEEPKSEHGRPIATGALRRVFRARQKANGRQLSKMDNHDEEDDDDDDDDDNLDSEEENVDRGVASINQNTSNHYTLNLPSPPAPQSDTPYILLGYLQFFFNLSLILVFLYLVVQFILTVQRDVEHRVSEYSADIIQEIAMCALQYKNNLCESPLPAMAQQCANWETCMNRDPTTLGRARVGAELIAEVVNGFVEPISWKTLAFTLTSLSFLTVFINALLSLYRSRHHSPPQAPPTHNTQYPIHPPTPYPPHQFGGYLSPDRTPTWSRSWKGTDHDEDMQTRTRRRRLEGGGAVKIK</sequence>
<dbReference type="GeneID" id="66107724"/>
<protein>
    <recommendedName>
        <fullName evidence="3">Brl1/Brr6 domain-containing protein</fullName>
    </recommendedName>
</protein>
<name>A0A9P7W3S8_9AGAR</name>
<keyword evidence="5" id="KW-1185">Reference proteome</keyword>
<keyword evidence="2" id="KW-1133">Transmembrane helix</keyword>
<feature type="region of interest" description="Disordered" evidence="1">
    <location>
        <begin position="345"/>
        <end position="415"/>
    </location>
</feature>
<dbReference type="PANTHER" id="PTHR28136">
    <property type="entry name" value="NUCLEUS EXPORT PROTEIN BRR6"/>
    <property type="match status" value="1"/>
</dbReference>
<dbReference type="GO" id="GO:0031965">
    <property type="term" value="C:nuclear membrane"/>
    <property type="evidence" value="ECO:0007669"/>
    <property type="project" value="InterPro"/>
</dbReference>
<dbReference type="EMBL" id="MU250526">
    <property type="protein sequence ID" value="KAG7450776.1"/>
    <property type="molecule type" value="Genomic_DNA"/>
</dbReference>
<dbReference type="InterPro" id="IPR018767">
    <property type="entry name" value="Brl1/Brr6_dom"/>
</dbReference>
<evidence type="ECO:0000313" key="5">
    <source>
        <dbReference type="Proteomes" id="UP000812287"/>
    </source>
</evidence>
<keyword evidence="2" id="KW-0472">Membrane</keyword>
<dbReference type="Proteomes" id="UP000812287">
    <property type="component" value="Unassembled WGS sequence"/>
</dbReference>
<feature type="compositionally biased region" description="Polar residues" evidence="1">
    <location>
        <begin position="19"/>
        <end position="28"/>
    </location>
</feature>
<evidence type="ECO:0000259" key="3">
    <source>
        <dbReference type="SMART" id="SM01042"/>
    </source>
</evidence>
<reference evidence="4" key="1">
    <citation type="submission" date="2020-11" db="EMBL/GenBank/DDBJ databases">
        <title>Adaptations for nitrogen fixation in a non-lichenized fungal sporocarp promotes dispersal by wood-feeding termites.</title>
        <authorList>
            <consortium name="DOE Joint Genome Institute"/>
            <person name="Koch R.A."/>
            <person name="Yoon G."/>
            <person name="Arayal U."/>
            <person name="Lail K."/>
            <person name="Amirebrahimi M."/>
            <person name="Labutti K."/>
            <person name="Lipzen A."/>
            <person name="Riley R."/>
            <person name="Barry K."/>
            <person name="Henrissat B."/>
            <person name="Grigoriev I.V."/>
            <person name="Herr J.R."/>
            <person name="Aime M.C."/>
        </authorList>
    </citation>
    <scope>NUCLEOTIDE SEQUENCE</scope>
    <source>
        <strain evidence="4">MCA 3950</strain>
    </source>
</reference>
<feature type="compositionally biased region" description="Acidic residues" evidence="1">
    <location>
        <begin position="157"/>
        <end position="177"/>
    </location>
</feature>
<evidence type="ECO:0000256" key="2">
    <source>
        <dbReference type="SAM" id="Phobius"/>
    </source>
</evidence>
<feature type="compositionally biased region" description="Polar residues" evidence="1">
    <location>
        <begin position="53"/>
        <end position="68"/>
    </location>
</feature>
<dbReference type="GO" id="GO:0055088">
    <property type="term" value="P:lipid homeostasis"/>
    <property type="evidence" value="ECO:0007669"/>
    <property type="project" value="InterPro"/>
</dbReference>
<evidence type="ECO:0000256" key="1">
    <source>
        <dbReference type="SAM" id="MobiDB-lite"/>
    </source>
</evidence>
<keyword evidence="2" id="KW-0812">Transmembrane</keyword>
<evidence type="ECO:0000313" key="4">
    <source>
        <dbReference type="EMBL" id="KAG7450776.1"/>
    </source>
</evidence>
<accession>A0A9P7W3S8</accession>